<dbReference type="AlphaFoldDB" id="A0A512M280"/>
<keyword evidence="2" id="KW-1185">Reference proteome</keyword>
<dbReference type="Pfam" id="PF11306">
    <property type="entry name" value="DUF3108"/>
    <property type="match status" value="1"/>
</dbReference>
<accession>A0A512M280</accession>
<organism evidence="1 2">
    <name type="scientific">Brevifollis gellanilyticus</name>
    <dbReference type="NCBI Taxonomy" id="748831"/>
    <lineage>
        <taxon>Bacteria</taxon>
        <taxon>Pseudomonadati</taxon>
        <taxon>Verrucomicrobiota</taxon>
        <taxon>Verrucomicrobiia</taxon>
        <taxon>Verrucomicrobiales</taxon>
        <taxon>Verrucomicrobiaceae</taxon>
    </lineage>
</organism>
<gene>
    <name evidence="1" type="ORF">BGE01nite_01410</name>
</gene>
<sequence length="284" mass="31059">MLALCPALLWGQAKAPTPASVVKPTWASTLTKTPVGSFPLLAPCRVTYDLSWNNLMSAGSAKVTMQESGPYQVAKAEAGTSALARALWSYDCVMTSVMERSSLRSLHMEHSETDSRETVAYWVNFGASQISTLTKLSPKKGAVTTSTNICPYGPADDLQSAILYVRSQPLKQGDSITRVVQPFDRPYLTTFTVVGREQKKVEGVAYPTIKLDIKIRKLDRKTLVPGSFKKVKTATIWVSDDAWRLPVEAHAEIFVGFISATMTKREELKGRQAQGALPTGFGKP</sequence>
<name>A0A512M280_9BACT</name>
<dbReference type="EMBL" id="BKAG01000001">
    <property type="protein sequence ID" value="GEP40850.1"/>
    <property type="molecule type" value="Genomic_DNA"/>
</dbReference>
<dbReference type="Proteomes" id="UP000321577">
    <property type="component" value="Unassembled WGS sequence"/>
</dbReference>
<reference evidence="1 2" key="1">
    <citation type="submission" date="2019-07" db="EMBL/GenBank/DDBJ databases">
        <title>Whole genome shotgun sequence of Brevifollis gellanilyticus NBRC 108608.</title>
        <authorList>
            <person name="Hosoyama A."/>
            <person name="Uohara A."/>
            <person name="Ohji S."/>
            <person name="Ichikawa N."/>
        </authorList>
    </citation>
    <scope>NUCLEOTIDE SEQUENCE [LARGE SCALE GENOMIC DNA]</scope>
    <source>
        <strain evidence="1 2">NBRC 108608</strain>
    </source>
</reference>
<comment type="caution">
    <text evidence="1">The sequence shown here is derived from an EMBL/GenBank/DDBJ whole genome shotgun (WGS) entry which is preliminary data.</text>
</comment>
<protein>
    <recommendedName>
        <fullName evidence="3">DUF3108 domain-containing protein</fullName>
    </recommendedName>
</protein>
<evidence type="ECO:0000313" key="1">
    <source>
        <dbReference type="EMBL" id="GEP40850.1"/>
    </source>
</evidence>
<evidence type="ECO:0000313" key="2">
    <source>
        <dbReference type="Proteomes" id="UP000321577"/>
    </source>
</evidence>
<proteinExistence type="predicted"/>
<evidence type="ECO:0008006" key="3">
    <source>
        <dbReference type="Google" id="ProtNLM"/>
    </source>
</evidence>
<dbReference type="InterPro" id="IPR021457">
    <property type="entry name" value="DUF3108"/>
</dbReference>